<dbReference type="SUPFAM" id="SSF55073">
    <property type="entry name" value="Nucleotide cyclase"/>
    <property type="match status" value="1"/>
</dbReference>
<dbReference type="CDD" id="cd18774">
    <property type="entry name" value="PDC2_HK_sensor"/>
    <property type="match status" value="1"/>
</dbReference>
<dbReference type="Proteomes" id="UP001596989">
    <property type="component" value="Unassembled WGS sequence"/>
</dbReference>
<dbReference type="SMART" id="SM00267">
    <property type="entry name" value="GGDEF"/>
    <property type="match status" value="1"/>
</dbReference>
<dbReference type="EMBL" id="JBHTJZ010000069">
    <property type="protein sequence ID" value="MFD0961977.1"/>
    <property type="molecule type" value="Genomic_DNA"/>
</dbReference>
<dbReference type="NCBIfam" id="TIGR00254">
    <property type="entry name" value="GGDEF"/>
    <property type="match status" value="1"/>
</dbReference>
<keyword evidence="7" id="KW-0548">Nucleotidyltransferase</keyword>
<dbReference type="Pfam" id="PF02743">
    <property type="entry name" value="dCache_1"/>
    <property type="match status" value="1"/>
</dbReference>
<proteinExistence type="predicted"/>
<organism evidence="7 8">
    <name type="scientific">Paenibacillus chungangensis</name>
    <dbReference type="NCBI Taxonomy" id="696535"/>
    <lineage>
        <taxon>Bacteria</taxon>
        <taxon>Bacillati</taxon>
        <taxon>Bacillota</taxon>
        <taxon>Bacilli</taxon>
        <taxon>Bacillales</taxon>
        <taxon>Paenibacillaceae</taxon>
        <taxon>Paenibacillus</taxon>
    </lineage>
</organism>
<sequence>MKLSLKNLILFVALLSVILTMFSSTSSGYRMSQQTLIENTLETNRVYAQKLANTTDVFFKMMLKMLEESSNDFSPYMEREDKNAKSMLLLEADHLKHLTNAFNSVVIVAADGEVLATSPQTIDLLGKYLDSEGGLQALNERKPFVSKPYLSMTGRLIIFISHPVFAADGDYLGLVGGSIYLKEDNILYEILGEHFYKDDSYVYVVDEDGRILYHQDQQRINDQVQQNPVVAQLMNKQSGAARVTNTKDVDMLAGYAYIPTVEWGVVSQRSADAALAPATDMMNEMMLKSLPYLLISLVLISFISKLIAQPLQNLARVTESSTENNQNENMKDIRAWYYEAIQLKKAVMYSLGFLHEKVDSITHQSKTDPLTKLTNRRTLDEQTIKWVEDDTAFSIVLLDIDHFKRVNDTYGHAIGDEVLKFLAQQMREVTRKEDVCCRYGGEEFVLLLKDMNETEAYHVAEKLRTTVENSVSPSGDKITLSAGIASYPATASNLTELFNKADEYLYEAKKTGRNRCISGSVSGSALGSKVTNVAGGTY</sequence>
<evidence type="ECO:0000313" key="8">
    <source>
        <dbReference type="Proteomes" id="UP001596989"/>
    </source>
</evidence>
<evidence type="ECO:0000256" key="4">
    <source>
        <dbReference type="ARBA" id="ARBA00022989"/>
    </source>
</evidence>
<dbReference type="InterPro" id="IPR000160">
    <property type="entry name" value="GGDEF_dom"/>
</dbReference>
<evidence type="ECO:0000313" key="7">
    <source>
        <dbReference type="EMBL" id="MFD0961977.1"/>
    </source>
</evidence>
<evidence type="ECO:0000256" key="5">
    <source>
        <dbReference type="ARBA" id="ARBA00023136"/>
    </source>
</evidence>
<dbReference type="PANTHER" id="PTHR45138:SF9">
    <property type="entry name" value="DIGUANYLATE CYCLASE DGCM-RELATED"/>
    <property type="match status" value="1"/>
</dbReference>
<dbReference type="CDD" id="cd18773">
    <property type="entry name" value="PDC1_HK_sensor"/>
    <property type="match status" value="1"/>
</dbReference>
<comment type="caution">
    <text evidence="7">The sequence shown here is derived from an EMBL/GenBank/DDBJ whole genome shotgun (WGS) entry which is preliminary data.</text>
</comment>
<dbReference type="SUPFAM" id="SSF103190">
    <property type="entry name" value="Sensory domain-like"/>
    <property type="match status" value="2"/>
</dbReference>
<dbReference type="InterPro" id="IPR043128">
    <property type="entry name" value="Rev_trsase/Diguanyl_cyclase"/>
</dbReference>
<evidence type="ECO:0000256" key="1">
    <source>
        <dbReference type="ARBA" id="ARBA00004651"/>
    </source>
</evidence>
<feature type="domain" description="GGDEF" evidence="6">
    <location>
        <begin position="391"/>
        <end position="521"/>
    </location>
</feature>
<keyword evidence="5" id="KW-0472">Membrane</keyword>
<dbReference type="InterPro" id="IPR050469">
    <property type="entry name" value="Diguanylate_Cyclase"/>
</dbReference>
<dbReference type="PROSITE" id="PS50887">
    <property type="entry name" value="GGDEF"/>
    <property type="match status" value="1"/>
</dbReference>
<dbReference type="InterPro" id="IPR033479">
    <property type="entry name" value="dCache_1"/>
</dbReference>
<dbReference type="EC" id="2.7.7.65" evidence="7"/>
<dbReference type="InterPro" id="IPR029787">
    <property type="entry name" value="Nucleotide_cyclase"/>
</dbReference>
<evidence type="ECO:0000259" key="6">
    <source>
        <dbReference type="PROSITE" id="PS50887"/>
    </source>
</evidence>
<dbReference type="Gene3D" id="3.30.70.270">
    <property type="match status" value="1"/>
</dbReference>
<keyword evidence="3" id="KW-0812">Transmembrane</keyword>
<name>A0ABW3HWP9_9BACL</name>
<gene>
    <name evidence="7" type="ORF">ACFQ2I_21795</name>
</gene>
<protein>
    <submittedName>
        <fullName evidence="7">Sensor domain-containing diguanylate cyclase</fullName>
        <ecNumber evidence="7">2.7.7.65</ecNumber>
    </submittedName>
</protein>
<reference evidence="8" key="1">
    <citation type="journal article" date="2019" name="Int. J. Syst. Evol. Microbiol.">
        <title>The Global Catalogue of Microorganisms (GCM) 10K type strain sequencing project: providing services to taxonomists for standard genome sequencing and annotation.</title>
        <authorList>
            <consortium name="The Broad Institute Genomics Platform"/>
            <consortium name="The Broad Institute Genome Sequencing Center for Infectious Disease"/>
            <person name="Wu L."/>
            <person name="Ma J."/>
        </authorList>
    </citation>
    <scope>NUCLEOTIDE SEQUENCE [LARGE SCALE GENOMIC DNA]</scope>
    <source>
        <strain evidence="8">CCUG 59129</strain>
    </source>
</reference>
<keyword evidence="7" id="KW-0808">Transferase</keyword>
<dbReference type="CDD" id="cd01949">
    <property type="entry name" value="GGDEF"/>
    <property type="match status" value="1"/>
</dbReference>
<dbReference type="InterPro" id="IPR029151">
    <property type="entry name" value="Sensor-like_sf"/>
</dbReference>
<accession>A0ABW3HWP9</accession>
<dbReference type="PANTHER" id="PTHR45138">
    <property type="entry name" value="REGULATORY COMPONENTS OF SENSORY TRANSDUCTION SYSTEM"/>
    <property type="match status" value="1"/>
</dbReference>
<evidence type="ECO:0000256" key="2">
    <source>
        <dbReference type="ARBA" id="ARBA00022475"/>
    </source>
</evidence>
<evidence type="ECO:0000256" key="3">
    <source>
        <dbReference type="ARBA" id="ARBA00022692"/>
    </source>
</evidence>
<keyword evidence="2" id="KW-1003">Cell membrane</keyword>
<keyword evidence="4" id="KW-1133">Transmembrane helix</keyword>
<comment type="subcellular location">
    <subcellularLocation>
        <location evidence="1">Cell membrane</location>
        <topology evidence="1">Multi-pass membrane protein</topology>
    </subcellularLocation>
</comment>
<dbReference type="Gene3D" id="3.30.450.20">
    <property type="entry name" value="PAS domain"/>
    <property type="match status" value="1"/>
</dbReference>
<dbReference type="Pfam" id="PF00990">
    <property type="entry name" value="GGDEF"/>
    <property type="match status" value="1"/>
</dbReference>
<dbReference type="RefSeq" id="WP_377568042.1">
    <property type="nucleotide sequence ID" value="NZ_JBHTJZ010000069.1"/>
</dbReference>
<dbReference type="GO" id="GO:0052621">
    <property type="term" value="F:diguanylate cyclase activity"/>
    <property type="evidence" value="ECO:0007669"/>
    <property type="project" value="UniProtKB-EC"/>
</dbReference>
<keyword evidence="8" id="KW-1185">Reference proteome</keyword>